<dbReference type="Gene3D" id="1.10.12.10">
    <property type="entry name" value="Lyase 2-enoyl-coa Hydratase, Chain A, domain 2"/>
    <property type="match status" value="1"/>
</dbReference>
<evidence type="ECO:0000313" key="14">
    <source>
        <dbReference type="Proteomes" id="UP000192772"/>
    </source>
</evidence>
<dbReference type="GO" id="GO:0004300">
    <property type="term" value="F:enoyl-CoA hydratase activity"/>
    <property type="evidence" value="ECO:0007669"/>
    <property type="project" value="UniProtKB-EC"/>
</dbReference>
<dbReference type="EC" id="4.2.1.17" evidence="3"/>
<dbReference type="SUPFAM" id="SSF53901">
    <property type="entry name" value="Thiolase-like"/>
    <property type="match status" value="2"/>
</dbReference>
<dbReference type="FunFam" id="3.90.226.10:FF:000009">
    <property type="entry name" value="Carnitinyl-CoA dehydratase"/>
    <property type="match status" value="1"/>
</dbReference>
<dbReference type="Pfam" id="PF00378">
    <property type="entry name" value="ECH_1"/>
    <property type="match status" value="1"/>
</dbReference>
<reference evidence="13 14" key="1">
    <citation type="submission" date="2017-02" db="EMBL/GenBank/DDBJ databases">
        <title>The new phylogeny of genus Mycobacterium.</title>
        <authorList>
            <person name="Tortoli E."/>
            <person name="Trovato A."/>
            <person name="Cirillo D.M."/>
        </authorList>
    </citation>
    <scope>NUCLEOTIDE SEQUENCE [LARGE SCALE GENOMIC DNA]</scope>
    <source>
        <strain evidence="13 14">FI-09383</strain>
    </source>
</reference>
<dbReference type="OrthoDB" id="4470569at2"/>
<evidence type="ECO:0000259" key="12">
    <source>
        <dbReference type="Pfam" id="PF18313"/>
    </source>
</evidence>
<dbReference type="CDD" id="cd06558">
    <property type="entry name" value="crotonase-like"/>
    <property type="match status" value="1"/>
</dbReference>
<dbReference type="InterPro" id="IPR014748">
    <property type="entry name" value="Enoyl-CoA_hydra_C"/>
</dbReference>
<dbReference type="PROSITE" id="PS00166">
    <property type="entry name" value="ENOYL_COA_HYDRATASE"/>
    <property type="match status" value="1"/>
</dbReference>
<dbReference type="AlphaFoldDB" id="A0A1X0CLY7"/>
<dbReference type="GO" id="GO:0006635">
    <property type="term" value="P:fatty acid beta-oxidation"/>
    <property type="evidence" value="ECO:0007669"/>
    <property type="project" value="TreeGrafter"/>
</dbReference>
<evidence type="ECO:0000256" key="9">
    <source>
        <dbReference type="ARBA" id="ARBA00039456"/>
    </source>
</evidence>
<comment type="caution">
    <text evidence="13">The sequence shown here is derived from an EMBL/GenBank/DDBJ whole genome shotgun (WGS) entry which is preliminary data.</text>
</comment>
<dbReference type="PANTHER" id="PTHR11941:SF54">
    <property type="entry name" value="ENOYL-COA HYDRATASE, MITOCHONDRIAL"/>
    <property type="match status" value="1"/>
</dbReference>
<dbReference type="InterPro" id="IPR001753">
    <property type="entry name" value="Enoyl-CoA_hydra/iso"/>
</dbReference>
<gene>
    <name evidence="13" type="ORF">BST23_21995</name>
</gene>
<feature type="domain" description="Thiolase-like protein type 1 additional C-terminal" evidence="12">
    <location>
        <begin position="432"/>
        <end position="510"/>
    </location>
</feature>
<dbReference type="Pfam" id="PF18313">
    <property type="entry name" value="TLP1_add_C"/>
    <property type="match status" value="1"/>
</dbReference>
<evidence type="ECO:0000256" key="11">
    <source>
        <dbReference type="RuleBase" id="RU003707"/>
    </source>
</evidence>
<organism evidence="13 14">
    <name type="scientific">Mycolicibacterium elephantis</name>
    <dbReference type="NCBI Taxonomy" id="81858"/>
    <lineage>
        <taxon>Bacteria</taxon>
        <taxon>Bacillati</taxon>
        <taxon>Actinomycetota</taxon>
        <taxon>Actinomycetes</taxon>
        <taxon>Mycobacteriales</taxon>
        <taxon>Mycobacteriaceae</taxon>
        <taxon>Mycolicibacterium</taxon>
    </lineage>
</organism>
<evidence type="ECO:0000313" key="13">
    <source>
        <dbReference type="EMBL" id="ORA61134.1"/>
    </source>
</evidence>
<dbReference type="EMBL" id="MVHP01000033">
    <property type="protein sequence ID" value="ORA61134.1"/>
    <property type="molecule type" value="Genomic_DNA"/>
</dbReference>
<evidence type="ECO:0000256" key="2">
    <source>
        <dbReference type="ARBA" id="ARBA00005254"/>
    </source>
</evidence>
<sequence>MKTVHTEIDGRTPIIVGVGQIADRIEDPGYQALSPIDLAVEAARAAVENCGADAEAVIAAIDVVAATRQFEDSTPGAPAPLGKSSAFTLSVANRLGAKPRRAVLEIAGGQSPQHLVIEFGREIAGGRADVVVLTGAEAISTIGHLAKSENKPDFSDDPDDPEGVFEDRGFGLKGLVTLEQIGHGLINAPVQYALLENARRSARGQSRAEYAEAMGELFAPFTDIAAANPLAAARDVRSATELVTVTERNRVIAEPYTRFLVARDLVNLAAAVVLTSVATARRLGIAEENWVYLHGQAELRERNLFERNNLGEAPSAAMAVRHALEVAGIGIDDVDFFDFYSCFPIAVSNITDALGLSPHDPRGLTLTGGLPYFGGPGNNYSMHAIAEAVERVRAKPGSRALVSANGGVLSKTSVGIYSTTPSPLRQDASATLQREIDALDAPRHAPRPNGWATIETFTVEHTRKGKNGLVIGRLIANGDRFLALVAPEDDELMELLQNVDDPIGQSVYVTALGYGNRVTMSEAKAADLFPKRPPRLRENYEFITVQRDGRVLEVTINRPDLRNCLHPPAHEELDEAFDAYFADDDLWVAIITGAGDKAFCAGNDLIYSASGKPLYVPFNGFAGLTSRRMHKPVIAAVNGYAMGGGFETAMACHLIVASESATFALSEVRVGLIAGAGGLIRLPRAIPPKVANELILTGARIDAARAHELGVVNRLAPDGQALKVARELAAEIIAGSPTSVRLSLELMQQTEAISDTVEAVSNTPSDVVDELMTSADAIEGMTAFALKRPPKWKNH</sequence>
<comment type="catalytic activity">
    <reaction evidence="7">
        <text>a (3S)-3-hydroxyacyl-CoA = a (2E)-enoyl-CoA + H2O</text>
        <dbReference type="Rhea" id="RHEA:16105"/>
        <dbReference type="ChEBI" id="CHEBI:15377"/>
        <dbReference type="ChEBI" id="CHEBI:57318"/>
        <dbReference type="ChEBI" id="CHEBI:58856"/>
        <dbReference type="EC" id="4.2.1.17"/>
    </reaction>
</comment>
<name>A0A1X0CLY7_9MYCO</name>
<keyword evidence="6" id="KW-0456">Lyase</keyword>
<dbReference type="Proteomes" id="UP000192772">
    <property type="component" value="Unassembled WGS sequence"/>
</dbReference>
<keyword evidence="4" id="KW-0276">Fatty acid metabolism</keyword>
<dbReference type="SUPFAM" id="SSF52096">
    <property type="entry name" value="ClpP/crotonase"/>
    <property type="match status" value="1"/>
</dbReference>
<evidence type="ECO:0000256" key="3">
    <source>
        <dbReference type="ARBA" id="ARBA00012076"/>
    </source>
</evidence>
<dbReference type="STRING" id="81858.BST23_21995"/>
<dbReference type="InterPro" id="IPR016039">
    <property type="entry name" value="Thiolase-like"/>
</dbReference>
<evidence type="ECO:0000256" key="7">
    <source>
        <dbReference type="ARBA" id="ARBA00023709"/>
    </source>
</evidence>
<dbReference type="GO" id="GO:0016746">
    <property type="term" value="F:acyltransferase activity"/>
    <property type="evidence" value="ECO:0007669"/>
    <property type="project" value="InterPro"/>
</dbReference>
<comment type="function">
    <text evidence="1">Could possibly oxidize fatty acids using specific components.</text>
</comment>
<comment type="catalytic activity">
    <reaction evidence="8">
        <text>a 4-saturated-(3S)-3-hydroxyacyl-CoA = a (3E)-enoyl-CoA + H2O</text>
        <dbReference type="Rhea" id="RHEA:20724"/>
        <dbReference type="ChEBI" id="CHEBI:15377"/>
        <dbReference type="ChEBI" id="CHEBI:58521"/>
        <dbReference type="ChEBI" id="CHEBI:137480"/>
        <dbReference type="EC" id="4.2.1.17"/>
    </reaction>
</comment>
<protein>
    <recommendedName>
        <fullName evidence="9">Probable enoyl-CoA hydratase EchA17</fullName>
        <ecNumber evidence="3">4.2.1.17</ecNumber>
    </recommendedName>
    <alternativeName>
        <fullName evidence="10">Probable enoyl-CoA hydratase echA17</fullName>
    </alternativeName>
</protein>
<evidence type="ECO:0000256" key="6">
    <source>
        <dbReference type="ARBA" id="ARBA00023239"/>
    </source>
</evidence>
<evidence type="ECO:0000256" key="1">
    <source>
        <dbReference type="ARBA" id="ARBA00002994"/>
    </source>
</evidence>
<evidence type="ECO:0000256" key="8">
    <source>
        <dbReference type="ARBA" id="ARBA00023717"/>
    </source>
</evidence>
<dbReference type="Gene3D" id="3.40.47.10">
    <property type="match status" value="1"/>
</dbReference>
<evidence type="ECO:0000256" key="5">
    <source>
        <dbReference type="ARBA" id="ARBA00023098"/>
    </source>
</evidence>
<dbReference type="InterPro" id="IPR018376">
    <property type="entry name" value="Enoyl-CoA_hyd/isom_CS"/>
</dbReference>
<dbReference type="PANTHER" id="PTHR11941">
    <property type="entry name" value="ENOYL-COA HYDRATASE-RELATED"/>
    <property type="match status" value="1"/>
</dbReference>
<dbReference type="Gene3D" id="2.40.50.840">
    <property type="match status" value="1"/>
</dbReference>
<proteinExistence type="inferred from homology"/>
<dbReference type="InterPro" id="IPR040771">
    <property type="entry name" value="TLP1_add_C"/>
</dbReference>
<dbReference type="InterPro" id="IPR029045">
    <property type="entry name" value="ClpP/crotonase-like_dom_sf"/>
</dbReference>
<accession>A0A1X0CLY7</accession>
<dbReference type="Gene3D" id="3.90.226.10">
    <property type="entry name" value="2-enoyl-CoA Hydratase, Chain A, domain 1"/>
    <property type="match status" value="1"/>
</dbReference>
<comment type="similarity">
    <text evidence="2 11">Belongs to the enoyl-CoA hydratase/isomerase family.</text>
</comment>
<evidence type="ECO:0000256" key="10">
    <source>
        <dbReference type="ARBA" id="ARBA00073436"/>
    </source>
</evidence>
<keyword evidence="13" id="KW-0808">Transferase</keyword>
<dbReference type="NCBIfam" id="NF006105">
    <property type="entry name" value="PRK08257.1-4"/>
    <property type="match status" value="1"/>
</dbReference>
<evidence type="ECO:0000256" key="4">
    <source>
        <dbReference type="ARBA" id="ARBA00022832"/>
    </source>
</evidence>
<keyword evidence="5" id="KW-0443">Lipid metabolism</keyword>